<dbReference type="GO" id="GO:0005739">
    <property type="term" value="C:mitochondrion"/>
    <property type="evidence" value="ECO:0007669"/>
    <property type="project" value="TreeGrafter"/>
</dbReference>
<accession>A0A061QUD2</accession>
<proteinExistence type="inferred from homology"/>
<dbReference type="Gene3D" id="3.30.1360.40">
    <property type="match status" value="1"/>
</dbReference>
<dbReference type="EMBL" id="GBEZ01025000">
    <property type="protein sequence ID" value="JAC62045.1"/>
    <property type="molecule type" value="Transcribed_RNA"/>
</dbReference>
<name>A0A061QUD2_9CHLO</name>
<evidence type="ECO:0000259" key="7">
    <source>
        <dbReference type="Pfam" id="PF01765"/>
    </source>
</evidence>
<protein>
    <recommendedName>
        <fullName evidence="3">Ribosome-recycling factor, chloroplastic</fullName>
    </recommendedName>
    <alternativeName>
        <fullName evidence="5">Ribosome-releasing factor, chloroplastic</fullName>
    </alternativeName>
</protein>
<comment type="function">
    <text evidence="1">Responsible for the release of ribosomes from messenger RNA at the termination of chloroplastic protein biosynthesis.</text>
</comment>
<dbReference type="FunFam" id="3.30.1360.40:FF:000001">
    <property type="entry name" value="Ribosome-recycling factor"/>
    <property type="match status" value="1"/>
</dbReference>
<dbReference type="PANTHER" id="PTHR20982:SF3">
    <property type="entry name" value="MITOCHONDRIAL RIBOSOME RECYCLING FACTOR PSEUDO 1"/>
    <property type="match status" value="1"/>
</dbReference>
<dbReference type="InterPro" id="IPR036191">
    <property type="entry name" value="RRF_sf"/>
</dbReference>
<dbReference type="Pfam" id="PF01765">
    <property type="entry name" value="RRF"/>
    <property type="match status" value="1"/>
</dbReference>
<dbReference type="Gene3D" id="1.10.132.20">
    <property type="entry name" value="Ribosome-recycling factor"/>
    <property type="match status" value="1"/>
</dbReference>
<dbReference type="InterPro" id="IPR002661">
    <property type="entry name" value="Ribosome_recyc_fac"/>
</dbReference>
<evidence type="ECO:0000256" key="1">
    <source>
        <dbReference type="ARBA" id="ARBA00002952"/>
    </source>
</evidence>
<keyword evidence="4" id="KW-0648">Protein biosynthesis</keyword>
<dbReference type="SUPFAM" id="SSF55194">
    <property type="entry name" value="Ribosome recycling factor, RRF"/>
    <property type="match status" value="1"/>
</dbReference>
<sequence length="270" mass="29710">MGSITRRLVADLHSKSSFLKQVSNVHFMTSVVTMNMKFSDACSGTTTGKGETLLPQEHPASQQLRLFSKVKSKAKSPVSKVEDPKEDISTEFSLDVVKAEIDACIDHLRHELSNFRSGRATPEMLDFVQVEVYGERVPLKSVAAVSVRSSQLLILSVYDPGAVDGVVRAIRESSLQLNANREGKSQEIQVPVPPPTRESVLALEKLIHKSGEAAKVSIRHSRHKGLREAKKAFPSKDDQKAAERDIQKLVDAATVDIDEVVKHKISTLHA</sequence>
<dbReference type="GO" id="GO:0006412">
    <property type="term" value="P:translation"/>
    <property type="evidence" value="ECO:0007669"/>
    <property type="project" value="UniProtKB-KW"/>
</dbReference>
<gene>
    <name evidence="8" type="primary">FRR</name>
    <name evidence="8" type="ORF">TSPGSL018_24446</name>
</gene>
<feature type="region of interest" description="Disordered" evidence="6">
    <location>
        <begin position="218"/>
        <end position="241"/>
    </location>
</feature>
<reference evidence="8" key="1">
    <citation type="submission" date="2014-05" db="EMBL/GenBank/DDBJ databases">
        <title>The transcriptome of the halophilic microalga Tetraselmis sp. GSL018 isolated from the Great Salt Lake, Utah.</title>
        <authorList>
            <person name="Jinkerson R.E."/>
            <person name="D'Adamo S."/>
            <person name="Posewitz M.C."/>
        </authorList>
    </citation>
    <scope>NUCLEOTIDE SEQUENCE</scope>
    <source>
        <strain evidence="8">GSL018</strain>
    </source>
</reference>
<evidence type="ECO:0000256" key="4">
    <source>
        <dbReference type="ARBA" id="ARBA00022917"/>
    </source>
</evidence>
<evidence type="ECO:0000256" key="3">
    <source>
        <dbReference type="ARBA" id="ARBA00014063"/>
    </source>
</evidence>
<organism evidence="8">
    <name type="scientific">Tetraselmis sp. GSL018</name>
    <dbReference type="NCBI Taxonomy" id="582737"/>
    <lineage>
        <taxon>Eukaryota</taxon>
        <taxon>Viridiplantae</taxon>
        <taxon>Chlorophyta</taxon>
        <taxon>core chlorophytes</taxon>
        <taxon>Chlorodendrophyceae</taxon>
        <taxon>Chlorodendrales</taxon>
        <taxon>Chlorodendraceae</taxon>
        <taxon>Tetraselmis</taxon>
    </lineage>
</organism>
<evidence type="ECO:0000313" key="8">
    <source>
        <dbReference type="EMBL" id="JAC62045.1"/>
    </source>
</evidence>
<evidence type="ECO:0000256" key="2">
    <source>
        <dbReference type="ARBA" id="ARBA00005912"/>
    </source>
</evidence>
<dbReference type="GO" id="GO:0043023">
    <property type="term" value="F:ribosomal large subunit binding"/>
    <property type="evidence" value="ECO:0007669"/>
    <property type="project" value="TreeGrafter"/>
</dbReference>
<comment type="similarity">
    <text evidence="2">Belongs to the RRF family.</text>
</comment>
<dbReference type="AlphaFoldDB" id="A0A061QUD2"/>
<dbReference type="InterPro" id="IPR023584">
    <property type="entry name" value="Ribosome_recyc_fac_dom"/>
</dbReference>
<feature type="compositionally biased region" description="Basic and acidic residues" evidence="6">
    <location>
        <begin position="226"/>
        <end position="241"/>
    </location>
</feature>
<evidence type="ECO:0000256" key="6">
    <source>
        <dbReference type="SAM" id="MobiDB-lite"/>
    </source>
</evidence>
<feature type="domain" description="Ribosome recycling factor" evidence="7">
    <location>
        <begin position="108"/>
        <end position="266"/>
    </location>
</feature>
<dbReference type="PANTHER" id="PTHR20982">
    <property type="entry name" value="RIBOSOME RECYCLING FACTOR"/>
    <property type="match status" value="1"/>
</dbReference>
<evidence type="ECO:0000256" key="5">
    <source>
        <dbReference type="ARBA" id="ARBA00032397"/>
    </source>
</evidence>